<dbReference type="GO" id="GO:0016020">
    <property type="term" value="C:membrane"/>
    <property type="evidence" value="ECO:0007669"/>
    <property type="project" value="InterPro"/>
</dbReference>
<evidence type="ECO:0000256" key="1">
    <source>
        <dbReference type="ARBA" id="ARBA00001913"/>
    </source>
</evidence>
<feature type="compositionally biased region" description="Basic and acidic residues" evidence="9">
    <location>
        <begin position="532"/>
        <end position="544"/>
    </location>
</feature>
<feature type="disulfide bond" evidence="7">
    <location>
        <begin position="406"/>
        <end position="435"/>
    </location>
</feature>
<evidence type="ECO:0000256" key="4">
    <source>
        <dbReference type="ARBA" id="ARBA00022801"/>
    </source>
</evidence>
<evidence type="ECO:0000313" key="11">
    <source>
        <dbReference type="Proteomes" id="UP000186594"/>
    </source>
</evidence>
<comment type="cofactor">
    <cofactor evidence="1">
        <name>Ca(2+)</name>
        <dbReference type="ChEBI" id="CHEBI:29108"/>
    </cofactor>
</comment>
<keyword evidence="4 8" id="KW-0378">Hydrolase</keyword>
<feature type="region of interest" description="Disordered" evidence="9">
    <location>
        <begin position="1"/>
        <end position="40"/>
    </location>
</feature>
<dbReference type="GO" id="GO:0005783">
    <property type="term" value="C:endoplasmic reticulum"/>
    <property type="evidence" value="ECO:0007669"/>
    <property type="project" value="TreeGrafter"/>
</dbReference>
<dbReference type="Proteomes" id="UP000186594">
    <property type="component" value="Unassembled WGS sequence"/>
</dbReference>
<dbReference type="PRINTS" id="PR00747">
    <property type="entry name" value="GLYHDRLASE47"/>
</dbReference>
<feature type="active site" evidence="6">
    <location>
        <position position="596"/>
    </location>
</feature>
<evidence type="ECO:0000313" key="10">
    <source>
        <dbReference type="EMBL" id="OLL24639.1"/>
    </source>
</evidence>
<dbReference type="Gene3D" id="1.50.10.10">
    <property type="match status" value="1"/>
</dbReference>
<feature type="compositionally biased region" description="Basic and acidic residues" evidence="9">
    <location>
        <begin position="27"/>
        <end position="38"/>
    </location>
</feature>
<evidence type="ECO:0000256" key="6">
    <source>
        <dbReference type="PIRSR" id="PIRSR601382-1"/>
    </source>
</evidence>
<evidence type="ECO:0000256" key="8">
    <source>
        <dbReference type="RuleBase" id="RU361193"/>
    </source>
</evidence>
<accession>A0A1U7LPS7</accession>
<dbReference type="InterPro" id="IPR012341">
    <property type="entry name" value="6hp_glycosidase-like_sf"/>
</dbReference>
<dbReference type="OrthoDB" id="8118055at2759"/>
<feature type="region of interest" description="Disordered" evidence="9">
    <location>
        <begin position="522"/>
        <end position="574"/>
    </location>
</feature>
<dbReference type="OMA" id="WRMFKNI"/>
<dbReference type="GO" id="GO:0005509">
    <property type="term" value="F:calcium ion binding"/>
    <property type="evidence" value="ECO:0007669"/>
    <property type="project" value="InterPro"/>
</dbReference>
<reference evidence="10 11" key="1">
    <citation type="submission" date="2016-04" db="EMBL/GenBank/DDBJ databases">
        <title>Evolutionary innovation and constraint leading to complex multicellularity in the Ascomycota.</title>
        <authorList>
            <person name="Cisse O."/>
            <person name="Nguyen A."/>
            <person name="Hewitt D.A."/>
            <person name="Jedd G."/>
            <person name="Stajich J.E."/>
        </authorList>
    </citation>
    <scope>NUCLEOTIDE SEQUENCE [LARGE SCALE GENOMIC DNA]</scope>
    <source>
        <strain evidence="10 11">DAH-3</strain>
    </source>
</reference>
<comment type="similarity">
    <text evidence="3 8">Belongs to the glycosyl hydrolase 47 family.</text>
</comment>
<keyword evidence="11" id="KW-1185">Reference proteome</keyword>
<comment type="caution">
    <text evidence="10">The sequence shown here is derived from an EMBL/GenBank/DDBJ whole genome shotgun (WGS) entry which is preliminary data.</text>
</comment>
<dbReference type="InterPro" id="IPR036026">
    <property type="entry name" value="Seven-hairpin_glycosidases"/>
</dbReference>
<proteinExistence type="inferred from homology"/>
<evidence type="ECO:0000256" key="2">
    <source>
        <dbReference type="ARBA" id="ARBA00004922"/>
    </source>
</evidence>
<dbReference type="InterPro" id="IPR001382">
    <property type="entry name" value="Glyco_hydro_47"/>
</dbReference>
<keyword evidence="8" id="KW-0326">Glycosidase</keyword>
<dbReference type="PANTHER" id="PTHR11742">
    <property type="entry name" value="MANNOSYL-OLIGOSACCHARIDE ALPHA-1,2-MANNOSIDASE-RELATED"/>
    <property type="match status" value="1"/>
</dbReference>
<evidence type="ECO:0000256" key="3">
    <source>
        <dbReference type="ARBA" id="ARBA00007658"/>
    </source>
</evidence>
<dbReference type="SUPFAM" id="SSF48225">
    <property type="entry name" value="Seven-hairpin glycosidases"/>
    <property type="match status" value="1"/>
</dbReference>
<dbReference type="EC" id="3.2.1.-" evidence="8"/>
<gene>
    <name evidence="10" type="ORF">NEOLI_004080</name>
</gene>
<dbReference type="PANTHER" id="PTHR11742:SF103">
    <property type="entry name" value="ENDOPLASMIC RETICULUM MANNOSIDASE MNL2-RELATED"/>
    <property type="match status" value="1"/>
</dbReference>
<dbReference type="Pfam" id="PF01532">
    <property type="entry name" value="Glyco_hydro_47"/>
    <property type="match status" value="1"/>
</dbReference>
<feature type="active site" description="Proton donor" evidence="6">
    <location>
        <position position="449"/>
    </location>
</feature>
<evidence type="ECO:0000256" key="5">
    <source>
        <dbReference type="ARBA" id="ARBA00023157"/>
    </source>
</evidence>
<dbReference type="AlphaFoldDB" id="A0A1U7LPS7"/>
<name>A0A1U7LPS7_NEOID</name>
<feature type="active site" description="Proton donor" evidence="6">
    <location>
        <position position="183"/>
    </location>
</feature>
<feature type="compositionally biased region" description="Basic and acidic residues" evidence="9">
    <location>
        <begin position="553"/>
        <end position="573"/>
    </location>
</feature>
<dbReference type="EMBL" id="LXFE01000702">
    <property type="protein sequence ID" value="OLL24639.1"/>
    <property type="molecule type" value="Genomic_DNA"/>
</dbReference>
<dbReference type="GO" id="GO:0005975">
    <property type="term" value="P:carbohydrate metabolic process"/>
    <property type="evidence" value="ECO:0007669"/>
    <property type="project" value="InterPro"/>
</dbReference>
<comment type="pathway">
    <text evidence="2">Protein modification; protein glycosylation.</text>
</comment>
<organism evidence="10 11">
    <name type="scientific">Neolecta irregularis (strain DAH-3)</name>
    <dbReference type="NCBI Taxonomy" id="1198029"/>
    <lineage>
        <taxon>Eukaryota</taxon>
        <taxon>Fungi</taxon>
        <taxon>Dikarya</taxon>
        <taxon>Ascomycota</taxon>
        <taxon>Taphrinomycotina</taxon>
        <taxon>Neolectales</taxon>
        <taxon>Neolectaceae</taxon>
        <taxon>Neolecta</taxon>
    </lineage>
</organism>
<keyword evidence="5 7" id="KW-1015">Disulfide bond</keyword>
<protein>
    <recommendedName>
        <fullName evidence="8">alpha-1,2-Mannosidase</fullName>
        <ecNumber evidence="8">3.2.1.-</ecNumber>
    </recommendedName>
</protein>
<dbReference type="STRING" id="1198029.A0A1U7LPS7"/>
<dbReference type="GO" id="GO:0036503">
    <property type="term" value="P:ERAD pathway"/>
    <property type="evidence" value="ECO:0007669"/>
    <property type="project" value="UniProtKB-ARBA"/>
</dbReference>
<sequence length="656" mass="75226">MLYFDSTEGAKGSFSESVSQDQTQDEGDSKPTTKRSEDISFSQDQIHFREMFYPVDKKSLIHLPTGKAKRFPKIQAVYSRETAEQKRIRVERQNVVKDAFLHAWSGYKKYAWGHDEVRPLSNTPNDPFCGWAATLVDSCKSSRKRMLTGAMDLKDEFTQARQAVSKIDFSQVLPPAGVVPLFETNIRYLGGLLSAYDLSGEKIFLAKAIELTDNILMWAFDTPNRMPMLYFRADEPSYVIDHRAQKSSVLSEMGTFELEFSRLSQITGNMTYFDAIQRITNAIEETAKDLTVPFIWPSIVNAYGCLDDRNCKPPAISLPDTDEDQLLTLGALADSFYEYLLKEYILLEGRSDQYRLLYEGAVTSANKTLLFRPLAPGNPDVLLSGKLSIQAEGKQIFSGSVEHLSCFLGGMYGLGAKVLDRPQDLDIAIKLTQGCVWAYGTTRTGIMPEDLTLARCSSRLQCEWPGYLPFQREVDDRVYRGETLPNRFDTVHDSGVVIQGHRIEENEDRQRRVFRDKMRGRMEVDRQEEDQEIRRNSLKKRDARVIPGPLDTLETKLEEKEPEPDQDRSHRFPYEPNEIPDYYVKMDASRYILRPEALESVFIMWRITGDRTWQDKGWQMIKSILKYTTTPTAHAAIENVMDPNTRQVDIFGLRRR</sequence>
<feature type="active site" evidence="6">
    <location>
        <position position="334"/>
    </location>
</feature>
<evidence type="ECO:0000256" key="9">
    <source>
        <dbReference type="SAM" id="MobiDB-lite"/>
    </source>
</evidence>
<evidence type="ECO:0000256" key="7">
    <source>
        <dbReference type="PIRSR" id="PIRSR601382-3"/>
    </source>
</evidence>
<dbReference type="InterPro" id="IPR050749">
    <property type="entry name" value="Glycosyl_Hydrolase_47"/>
</dbReference>
<dbReference type="GO" id="GO:0004571">
    <property type="term" value="F:mannosyl-oligosaccharide 1,2-alpha-mannosidase activity"/>
    <property type="evidence" value="ECO:0007669"/>
    <property type="project" value="InterPro"/>
</dbReference>